<proteinExistence type="predicted"/>
<accession>A0ABX1C5N2</accession>
<dbReference type="InterPro" id="IPR036379">
    <property type="entry name" value="A-amylase_inhib_sf"/>
</dbReference>
<evidence type="ECO:0000313" key="2">
    <source>
        <dbReference type="EMBL" id="NJQ03475.1"/>
    </source>
</evidence>
<evidence type="ECO:0000313" key="3">
    <source>
        <dbReference type="Proteomes" id="UP000695264"/>
    </source>
</evidence>
<keyword evidence="3" id="KW-1185">Reference proteome</keyword>
<feature type="chain" id="PRO_5047268730" evidence="1">
    <location>
        <begin position="27"/>
        <end position="110"/>
    </location>
</feature>
<feature type="signal peptide" evidence="1">
    <location>
        <begin position="1"/>
        <end position="26"/>
    </location>
</feature>
<dbReference type="SUPFAM" id="SSF49498">
    <property type="entry name" value="alpha-Amylase inhibitor tendamistat"/>
    <property type="match status" value="1"/>
</dbReference>
<evidence type="ECO:0000256" key="1">
    <source>
        <dbReference type="SAM" id="SignalP"/>
    </source>
</evidence>
<protein>
    <submittedName>
        <fullName evidence="2">Uncharacterized protein</fullName>
    </submittedName>
</protein>
<reference evidence="2 3" key="1">
    <citation type="submission" date="2020-03" db="EMBL/GenBank/DDBJ databases">
        <title>WGS of actinomycetes isolated from Thailand.</title>
        <authorList>
            <person name="Thawai C."/>
        </authorList>
    </citation>
    <scope>NUCLEOTIDE SEQUENCE [LARGE SCALE GENOMIC DNA]</scope>
    <source>
        <strain evidence="2 3">PLAI 1-29</strain>
    </source>
</reference>
<name>A0ABX1C5N2_9ACTN</name>
<keyword evidence="1" id="KW-0732">Signal</keyword>
<dbReference type="PROSITE" id="PS51318">
    <property type="entry name" value="TAT"/>
    <property type="match status" value="1"/>
</dbReference>
<dbReference type="Gene3D" id="2.60.40.20">
    <property type="entry name" value="Alpha-amylase inhibitor"/>
    <property type="match status" value="1"/>
</dbReference>
<sequence>MKSSRQRVVFASAAATAALAGLLSLAAPLAAAQTSTPLSPASAQGTAPACVARDVVKQAKKVTIRNNCGRTMHVKLVIDWGPDGQCWTYRPGEARTWTWSQGSYGKVVTC</sequence>
<comment type="caution">
    <text evidence="2">The sequence shown here is derived from an EMBL/GenBank/DDBJ whole genome shotgun (WGS) entry which is preliminary data.</text>
</comment>
<dbReference type="Proteomes" id="UP000695264">
    <property type="component" value="Unassembled WGS sequence"/>
</dbReference>
<organism evidence="2 3">
    <name type="scientific">Streptomyces zingiberis</name>
    <dbReference type="NCBI Taxonomy" id="2053010"/>
    <lineage>
        <taxon>Bacteria</taxon>
        <taxon>Bacillati</taxon>
        <taxon>Actinomycetota</taxon>
        <taxon>Actinomycetes</taxon>
        <taxon>Kitasatosporales</taxon>
        <taxon>Streptomycetaceae</taxon>
        <taxon>Streptomyces</taxon>
    </lineage>
</organism>
<dbReference type="EMBL" id="JAATEN010000025">
    <property type="protein sequence ID" value="NJQ03475.1"/>
    <property type="molecule type" value="Genomic_DNA"/>
</dbReference>
<dbReference type="InterPro" id="IPR006311">
    <property type="entry name" value="TAT_signal"/>
</dbReference>
<dbReference type="RefSeq" id="WP_168104101.1">
    <property type="nucleotide sequence ID" value="NZ_JAATEN010000025.1"/>
</dbReference>
<gene>
    <name evidence="2" type="ORF">HCK00_23840</name>
</gene>